<comment type="caution">
    <text evidence="3">The sequence shown here is derived from an EMBL/GenBank/DDBJ whole genome shotgun (WGS) entry which is preliminary data.</text>
</comment>
<dbReference type="SUPFAM" id="SSF48452">
    <property type="entry name" value="TPR-like"/>
    <property type="match status" value="1"/>
</dbReference>
<evidence type="ECO:0000256" key="1">
    <source>
        <dbReference type="SAM" id="Coils"/>
    </source>
</evidence>
<evidence type="ECO:0000313" key="3">
    <source>
        <dbReference type="EMBL" id="MEP0867056.1"/>
    </source>
</evidence>
<proteinExistence type="predicted"/>
<dbReference type="EMBL" id="JAMPKK010000058">
    <property type="protein sequence ID" value="MEP0867056.1"/>
    <property type="molecule type" value="Genomic_DNA"/>
</dbReference>
<feature type="coiled-coil region" evidence="1">
    <location>
        <begin position="595"/>
        <end position="622"/>
    </location>
</feature>
<feature type="chain" id="PRO_5045059374" description="Tetratricopeptide repeat protein" evidence="2">
    <location>
        <begin position="21"/>
        <end position="629"/>
    </location>
</feature>
<keyword evidence="1" id="KW-0175">Coiled coil</keyword>
<dbReference type="InterPro" id="IPR011990">
    <property type="entry name" value="TPR-like_helical_dom_sf"/>
</dbReference>
<sequence>MKLKLLLAVLLLTITHPGSAVIGQDAEPEQVLAESAVIGQKNAEPELVLAETELLASLAGGYTTIKQPDRAIQLLEETLSFNQTLANPCHKLEILTNVAGHYAFMGQEAKSSALFAQAQKILETTKYCEPKPTGSARNDPQNWVLVAAGRHARDGRHDIALRIATSFGDNYLEDMLQGLLYTYTDSGSRQPDRAAEIQLKLADYYNRTGQSDKAVQIWLFLVNYYNETGQPDRASELQSLASKAERTFNSSSASTQSRQNQAQIELSRCFAQKETNILLSIRTIVETLDPEQLRQILNICQEVEPAEQATEVSALTLKALEQIVLATQKIANPISRSRTLTAVANLYANVEKDAEAVKLLNKSLLTLQAGAANLPSDARYEASRALEEIIAGYLRIGQIAQALEVAQLVQTGKLNLAASDFSQVPVDSKFAYQSLMPPIVAFYAQTGQFEQALQLANTLGRGHRDEALRRIVEQYASKGQYAQALKTAQMIKSLEVQNKASVIYSIIEQAIEARELDWAVEATQTIEWTKQATQAIGETIDGATNESLNYRNKLLLAIAREYAQLRQFDRAIQAVNMMNSNEIGNYRRVQALSAIAREYAQAEQTEEALKLLEQAVEIARSISSPKASG</sequence>
<accession>A0ABV0JUC5</accession>
<dbReference type="RefSeq" id="WP_190422418.1">
    <property type="nucleotide sequence ID" value="NZ_JAMPKK010000058.1"/>
</dbReference>
<dbReference type="Proteomes" id="UP001442494">
    <property type="component" value="Unassembled WGS sequence"/>
</dbReference>
<dbReference type="Gene3D" id="1.25.40.10">
    <property type="entry name" value="Tetratricopeptide repeat domain"/>
    <property type="match status" value="3"/>
</dbReference>
<evidence type="ECO:0008006" key="5">
    <source>
        <dbReference type="Google" id="ProtNLM"/>
    </source>
</evidence>
<organism evidence="3 4">
    <name type="scientific">Funiculus sociatus GB2-A5</name>
    <dbReference type="NCBI Taxonomy" id="2933946"/>
    <lineage>
        <taxon>Bacteria</taxon>
        <taxon>Bacillati</taxon>
        <taxon>Cyanobacteriota</taxon>
        <taxon>Cyanophyceae</taxon>
        <taxon>Coleofasciculales</taxon>
        <taxon>Coleofasciculaceae</taxon>
        <taxon>Funiculus</taxon>
    </lineage>
</organism>
<evidence type="ECO:0000256" key="2">
    <source>
        <dbReference type="SAM" id="SignalP"/>
    </source>
</evidence>
<protein>
    <recommendedName>
        <fullName evidence="5">Tetratricopeptide repeat protein</fullName>
    </recommendedName>
</protein>
<evidence type="ECO:0000313" key="4">
    <source>
        <dbReference type="Proteomes" id="UP001442494"/>
    </source>
</evidence>
<dbReference type="InterPro" id="IPR019734">
    <property type="entry name" value="TPR_rpt"/>
</dbReference>
<keyword evidence="2" id="KW-0732">Signal</keyword>
<feature type="signal peptide" evidence="2">
    <location>
        <begin position="1"/>
        <end position="20"/>
    </location>
</feature>
<gene>
    <name evidence="3" type="ORF">NDI37_21635</name>
</gene>
<name>A0ABV0JUC5_9CYAN</name>
<keyword evidence="4" id="KW-1185">Reference proteome</keyword>
<reference evidence="3 4" key="1">
    <citation type="submission" date="2022-04" db="EMBL/GenBank/DDBJ databases">
        <title>Positive selection, recombination, and allopatry shape intraspecific diversity of widespread and dominant cyanobacteria.</title>
        <authorList>
            <person name="Wei J."/>
            <person name="Shu W."/>
            <person name="Hu C."/>
        </authorList>
    </citation>
    <scope>NUCLEOTIDE SEQUENCE [LARGE SCALE GENOMIC DNA]</scope>
    <source>
        <strain evidence="3 4">GB2-A5</strain>
    </source>
</reference>
<dbReference type="SMART" id="SM00028">
    <property type="entry name" value="TPR"/>
    <property type="match status" value="3"/>
</dbReference>